<dbReference type="EMBL" id="JAHKSW010000010">
    <property type="protein sequence ID" value="KAG7327531.1"/>
    <property type="molecule type" value="Genomic_DNA"/>
</dbReference>
<protein>
    <submittedName>
        <fullName evidence="2">Uncharacterized protein</fullName>
    </submittedName>
</protein>
<evidence type="ECO:0000313" key="3">
    <source>
        <dbReference type="Proteomes" id="UP000824219"/>
    </source>
</evidence>
<dbReference type="Proteomes" id="UP000824219">
    <property type="component" value="Linkage Group LG10"/>
</dbReference>
<reference evidence="2 3" key="1">
    <citation type="submission" date="2021-06" db="EMBL/GenBank/DDBJ databases">
        <title>Chromosome-level genome assembly of the red-tail catfish (Hemibagrus wyckioides).</title>
        <authorList>
            <person name="Shao F."/>
        </authorList>
    </citation>
    <scope>NUCLEOTIDE SEQUENCE [LARGE SCALE GENOMIC DNA]</scope>
    <source>
        <strain evidence="2">EC202008001</strain>
        <tissue evidence="2">Blood</tissue>
    </source>
</reference>
<dbReference type="AlphaFoldDB" id="A0A9D3SK62"/>
<evidence type="ECO:0000256" key="1">
    <source>
        <dbReference type="SAM" id="MobiDB-lite"/>
    </source>
</evidence>
<feature type="region of interest" description="Disordered" evidence="1">
    <location>
        <begin position="1"/>
        <end position="43"/>
    </location>
</feature>
<sequence>MNEVFSSTIPAEHCSWKTAEGEQPGPRLKPPRQQPGPLGGRWDPGCVRATDVLPALPGVTLDRPVAACPLDTAGSPFNLPTEGRAREQAREGGGYRSTLPLMCEADMTQNLQPECVSLDRVYEISEGTLWFSFDLSKP</sequence>
<comment type="caution">
    <text evidence="2">The sequence shown here is derived from an EMBL/GenBank/DDBJ whole genome shotgun (WGS) entry which is preliminary data.</text>
</comment>
<accession>A0A9D3SK62</accession>
<name>A0A9D3SK62_9TELE</name>
<gene>
    <name evidence="2" type="ORF">KOW79_009137</name>
</gene>
<feature type="region of interest" description="Disordered" evidence="1">
    <location>
        <begin position="71"/>
        <end position="93"/>
    </location>
</feature>
<evidence type="ECO:0000313" key="2">
    <source>
        <dbReference type="EMBL" id="KAG7327531.1"/>
    </source>
</evidence>
<organism evidence="2 3">
    <name type="scientific">Hemibagrus wyckioides</name>
    <dbReference type="NCBI Taxonomy" id="337641"/>
    <lineage>
        <taxon>Eukaryota</taxon>
        <taxon>Metazoa</taxon>
        <taxon>Chordata</taxon>
        <taxon>Craniata</taxon>
        <taxon>Vertebrata</taxon>
        <taxon>Euteleostomi</taxon>
        <taxon>Actinopterygii</taxon>
        <taxon>Neopterygii</taxon>
        <taxon>Teleostei</taxon>
        <taxon>Ostariophysi</taxon>
        <taxon>Siluriformes</taxon>
        <taxon>Bagridae</taxon>
        <taxon>Hemibagrus</taxon>
    </lineage>
</organism>
<keyword evidence="3" id="KW-1185">Reference proteome</keyword>
<proteinExistence type="predicted"/>